<dbReference type="InterPro" id="IPR036291">
    <property type="entry name" value="NAD(P)-bd_dom_sf"/>
</dbReference>
<comment type="caution">
    <text evidence="4">The sequence shown here is derived from an EMBL/GenBank/DDBJ whole genome shotgun (WGS) entry which is preliminary data.</text>
</comment>
<dbReference type="InterPro" id="IPR051911">
    <property type="entry name" value="SDR_oxidoreductase"/>
</dbReference>
<evidence type="ECO:0000256" key="1">
    <source>
        <dbReference type="ARBA" id="ARBA00006484"/>
    </source>
</evidence>
<dbReference type="InterPro" id="IPR002347">
    <property type="entry name" value="SDR_fam"/>
</dbReference>
<dbReference type="Gene3D" id="3.40.50.720">
    <property type="entry name" value="NAD(P)-binding Rossmann-like Domain"/>
    <property type="match status" value="1"/>
</dbReference>
<dbReference type="PRINTS" id="PR00080">
    <property type="entry name" value="SDRFAMILY"/>
</dbReference>
<dbReference type="Pfam" id="PF00106">
    <property type="entry name" value="adh_short"/>
    <property type="match status" value="1"/>
</dbReference>
<evidence type="ECO:0000313" key="5">
    <source>
        <dbReference type="Proteomes" id="UP001286456"/>
    </source>
</evidence>
<dbReference type="SUPFAM" id="SSF51735">
    <property type="entry name" value="NAD(P)-binding Rossmann-fold domains"/>
    <property type="match status" value="1"/>
</dbReference>
<protein>
    <submittedName>
        <fullName evidence="4">Short-chain dehydrogenase/reductase-like protein SDR</fullName>
    </submittedName>
</protein>
<keyword evidence="2" id="KW-0560">Oxidoreductase</keyword>
<evidence type="ECO:0000256" key="3">
    <source>
        <dbReference type="RuleBase" id="RU000363"/>
    </source>
</evidence>
<evidence type="ECO:0000256" key="2">
    <source>
        <dbReference type="ARBA" id="ARBA00023002"/>
    </source>
</evidence>
<dbReference type="PRINTS" id="PR00081">
    <property type="entry name" value="GDHRDH"/>
</dbReference>
<gene>
    <name evidence="4" type="ORF">B0T19DRAFT_443466</name>
</gene>
<dbReference type="Proteomes" id="UP001286456">
    <property type="component" value="Unassembled WGS sequence"/>
</dbReference>
<reference evidence="4" key="2">
    <citation type="submission" date="2023-06" db="EMBL/GenBank/DDBJ databases">
        <authorList>
            <consortium name="Lawrence Berkeley National Laboratory"/>
            <person name="Haridas S."/>
            <person name="Hensen N."/>
            <person name="Bonometti L."/>
            <person name="Westerberg I."/>
            <person name="Brannstrom I.O."/>
            <person name="Guillou S."/>
            <person name="Cros-Aarteil S."/>
            <person name="Calhoun S."/>
            <person name="Kuo A."/>
            <person name="Mondo S."/>
            <person name="Pangilinan J."/>
            <person name="Riley R."/>
            <person name="Labutti K."/>
            <person name="Andreopoulos B."/>
            <person name="Lipzen A."/>
            <person name="Chen C."/>
            <person name="Yanf M."/>
            <person name="Daum C."/>
            <person name="Ng V."/>
            <person name="Clum A."/>
            <person name="Steindorff A."/>
            <person name="Ohm R."/>
            <person name="Martin F."/>
            <person name="Silar P."/>
            <person name="Natvig D."/>
            <person name="Lalanne C."/>
            <person name="Gautier V."/>
            <person name="Ament-Velasquez S.L."/>
            <person name="Kruys A."/>
            <person name="Hutchinson M.I."/>
            <person name="Powell A.J."/>
            <person name="Barry K."/>
            <person name="Miller A.N."/>
            <person name="Grigoriev I.V."/>
            <person name="Debuchy R."/>
            <person name="Gladieux P."/>
            <person name="Thoren M.H."/>
            <person name="Johannesson H."/>
        </authorList>
    </citation>
    <scope>NUCLEOTIDE SEQUENCE</scope>
    <source>
        <strain evidence="4">SMH4131-1</strain>
    </source>
</reference>
<dbReference type="AlphaFoldDB" id="A0AAE0IFY8"/>
<evidence type="ECO:0000313" key="4">
    <source>
        <dbReference type="EMBL" id="KAK3324027.1"/>
    </source>
</evidence>
<organism evidence="4 5">
    <name type="scientific">Cercophora scortea</name>
    <dbReference type="NCBI Taxonomy" id="314031"/>
    <lineage>
        <taxon>Eukaryota</taxon>
        <taxon>Fungi</taxon>
        <taxon>Dikarya</taxon>
        <taxon>Ascomycota</taxon>
        <taxon>Pezizomycotina</taxon>
        <taxon>Sordariomycetes</taxon>
        <taxon>Sordariomycetidae</taxon>
        <taxon>Sordariales</taxon>
        <taxon>Lasiosphaeriaceae</taxon>
        <taxon>Cercophora</taxon>
    </lineage>
</organism>
<name>A0AAE0IFY8_9PEZI</name>
<dbReference type="PANTHER" id="PTHR43976:SF16">
    <property type="entry name" value="SHORT-CHAIN DEHYDROGENASE_REDUCTASE FAMILY PROTEIN"/>
    <property type="match status" value="1"/>
</dbReference>
<dbReference type="PANTHER" id="PTHR43976">
    <property type="entry name" value="SHORT CHAIN DEHYDROGENASE"/>
    <property type="match status" value="1"/>
</dbReference>
<accession>A0AAE0IFY8</accession>
<dbReference type="EMBL" id="JAUEPO010000004">
    <property type="protein sequence ID" value="KAK3324027.1"/>
    <property type="molecule type" value="Genomic_DNA"/>
</dbReference>
<dbReference type="GO" id="GO:0016491">
    <property type="term" value="F:oxidoreductase activity"/>
    <property type="evidence" value="ECO:0007669"/>
    <property type="project" value="UniProtKB-KW"/>
</dbReference>
<proteinExistence type="inferred from homology"/>
<sequence>MASPAKQEYKFPTNAVWFVTGCSSGIGRALATVIAAKGDRLIATARNVSTLSYLPTSPSILPLALDVTSLPSIDAALSTALSHFHRIDVFVNNAGYSLTGDTENATDAAARRCMDTDFWGTVDITKRALGILRDVNPSTGGGQQGGVIANVTSLGGRIGFPGSAFYHAAKFAAEGFTEAVAKEVRPEWNIHFMLIEPGGVKTDFVGRSTVGIKPHPAYAAADSPARVLERYMKDPVASAAWADPEDIAEAVYGVVEKGGVIPLRLPLGPETWGLLKAENERMVGMLEQTKELAHRVGKTGQLESVKFLEEQHRGM</sequence>
<comment type="similarity">
    <text evidence="1 3">Belongs to the short-chain dehydrogenases/reductases (SDR) family.</text>
</comment>
<reference evidence="4" key="1">
    <citation type="journal article" date="2023" name="Mol. Phylogenet. Evol.">
        <title>Genome-scale phylogeny and comparative genomics of the fungal order Sordariales.</title>
        <authorList>
            <person name="Hensen N."/>
            <person name="Bonometti L."/>
            <person name="Westerberg I."/>
            <person name="Brannstrom I.O."/>
            <person name="Guillou S."/>
            <person name="Cros-Aarteil S."/>
            <person name="Calhoun S."/>
            <person name="Haridas S."/>
            <person name="Kuo A."/>
            <person name="Mondo S."/>
            <person name="Pangilinan J."/>
            <person name="Riley R."/>
            <person name="LaButti K."/>
            <person name="Andreopoulos B."/>
            <person name="Lipzen A."/>
            <person name="Chen C."/>
            <person name="Yan M."/>
            <person name="Daum C."/>
            <person name="Ng V."/>
            <person name="Clum A."/>
            <person name="Steindorff A."/>
            <person name="Ohm R.A."/>
            <person name="Martin F."/>
            <person name="Silar P."/>
            <person name="Natvig D.O."/>
            <person name="Lalanne C."/>
            <person name="Gautier V."/>
            <person name="Ament-Velasquez S.L."/>
            <person name="Kruys A."/>
            <person name="Hutchinson M.I."/>
            <person name="Powell A.J."/>
            <person name="Barry K."/>
            <person name="Miller A.N."/>
            <person name="Grigoriev I.V."/>
            <person name="Debuchy R."/>
            <person name="Gladieux P."/>
            <person name="Hiltunen Thoren M."/>
            <person name="Johannesson H."/>
        </authorList>
    </citation>
    <scope>NUCLEOTIDE SEQUENCE</scope>
    <source>
        <strain evidence="4">SMH4131-1</strain>
    </source>
</reference>
<dbReference type="PROSITE" id="PS51257">
    <property type="entry name" value="PROKAR_LIPOPROTEIN"/>
    <property type="match status" value="1"/>
</dbReference>
<keyword evidence="5" id="KW-1185">Reference proteome</keyword>